<evidence type="ECO:0000313" key="1">
    <source>
        <dbReference type="EMBL" id="JAH62153.1"/>
    </source>
</evidence>
<protein>
    <submittedName>
        <fullName evidence="1">Uncharacterized protein</fullName>
    </submittedName>
</protein>
<name>A0A0E9UB04_ANGAN</name>
<sequence>MFPKMLLWSKIKPRV</sequence>
<organism evidence="1">
    <name type="scientific">Anguilla anguilla</name>
    <name type="common">European freshwater eel</name>
    <name type="synonym">Muraena anguilla</name>
    <dbReference type="NCBI Taxonomy" id="7936"/>
    <lineage>
        <taxon>Eukaryota</taxon>
        <taxon>Metazoa</taxon>
        <taxon>Chordata</taxon>
        <taxon>Craniata</taxon>
        <taxon>Vertebrata</taxon>
        <taxon>Euteleostomi</taxon>
        <taxon>Actinopterygii</taxon>
        <taxon>Neopterygii</taxon>
        <taxon>Teleostei</taxon>
        <taxon>Anguilliformes</taxon>
        <taxon>Anguillidae</taxon>
        <taxon>Anguilla</taxon>
    </lineage>
</organism>
<reference evidence="1" key="2">
    <citation type="journal article" date="2015" name="Fish Shellfish Immunol.">
        <title>Early steps in the European eel (Anguilla anguilla)-Vibrio vulnificus interaction in the gills: Role of the RtxA13 toxin.</title>
        <authorList>
            <person name="Callol A."/>
            <person name="Pajuelo D."/>
            <person name="Ebbesson L."/>
            <person name="Teles M."/>
            <person name="MacKenzie S."/>
            <person name="Amaro C."/>
        </authorList>
    </citation>
    <scope>NUCLEOTIDE SEQUENCE</scope>
</reference>
<accession>A0A0E9UB04</accession>
<dbReference type="EMBL" id="GBXM01046424">
    <property type="protein sequence ID" value="JAH62153.1"/>
    <property type="molecule type" value="Transcribed_RNA"/>
</dbReference>
<reference evidence="1" key="1">
    <citation type="submission" date="2014-11" db="EMBL/GenBank/DDBJ databases">
        <authorList>
            <person name="Amaro Gonzalez C."/>
        </authorList>
    </citation>
    <scope>NUCLEOTIDE SEQUENCE</scope>
</reference>
<proteinExistence type="predicted"/>